<feature type="domain" description="ABC3 transporter permease C-terminal" evidence="7">
    <location>
        <begin position="61"/>
        <end position="179"/>
    </location>
</feature>
<feature type="transmembrane region" description="Helical" evidence="6">
    <location>
        <begin position="522"/>
        <end position="544"/>
    </location>
</feature>
<protein>
    <submittedName>
        <fullName evidence="8">ABC transporter permease</fullName>
    </submittedName>
</protein>
<evidence type="ECO:0000256" key="6">
    <source>
        <dbReference type="PIRNR" id="PIRNR018968"/>
    </source>
</evidence>
<keyword evidence="3 6" id="KW-0812">Transmembrane</keyword>
<feature type="transmembrane region" description="Helical" evidence="6">
    <location>
        <begin position="198"/>
        <end position="217"/>
    </location>
</feature>
<keyword evidence="2 6" id="KW-1003">Cell membrane</keyword>
<dbReference type="InterPro" id="IPR003838">
    <property type="entry name" value="ABC3_permease_C"/>
</dbReference>
<feature type="transmembrane region" description="Helical" evidence="6">
    <location>
        <begin position="579"/>
        <end position="604"/>
    </location>
</feature>
<evidence type="ECO:0000256" key="2">
    <source>
        <dbReference type="ARBA" id="ARBA00022475"/>
    </source>
</evidence>
<dbReference type="AlphaFoldDB" id="A0A918D0F5"/>
<evidence type="ECO:0000259" key="7">
    <source>
        <dbReference type="Pfam" id="PF02687"/>
    </source>
</evidence>
<reference evidence="8" key="1">
    <citation type="journal article" date="2014" name="Int. J. Syst. Evol. Microbiol.">
        <title>Complete genome sequence of Corynebacterium casei LMG S-19264T (=DSM 44701T), isolated from a smear-ripened cheese.</title>
        <authorList>
            <consortium name="US DOE Joint Genome Institute (JGI-PGF)"/>
            <person name="Walter F."/>
            <person name="Albersmeier A."/>
            <person name="Kalinowski J."/>
            <person name="Ruckert C."/>
        </authorList>
    </citation>
    <scope>NUCLEOTIDE SEQUENCE</scope>
    <source>
        <strain evidence="8">JCM 17251</strain>
    </source>
</reference>
<keyword evidence="4 6" id="KW-1133">Transmembrane helix</keyword>
<feature type="transmembrane region" description="Helical" evidence="6">
    <location>
        <begin position="18"/>
        <end position="35"/>
    </location>
</feature>
<accession>A0A918D0F5</accession>
<evidence type="ECO:0000256" key="1">
    <source>
        <dbReference type="ARBA" id="ARBA00004651"/>
    </source>
</evidence>
<organism evidence="8 9">
    <name type="scientific">Oceanobacillus indicireducens</name>
    <dbReference type="NCBI Taxonomy" id="1004261"/>
    <lineage>
        <taxon>Bacteria</taxon>
        <taxon>Bacillati</taxon>
        <taxon>Bacillota</taxon>
        <taxon>Bacilli</taxon>
        <taxon>Bacillales</taxon>
        <taxon>Bacillaceae</taxon>
        <taxon>Oceanobacillus</taxon>
    </lineage>
</organism>
<dbReference type="GO" id="GO:0055085">
    <property type="term" value="P:transmembrane transport"/>
    <property type="evidence" value="ECO:0007669"/>
    <property type="project" value="UniProtKB-UniRule"/>
</dbReference>
<comment type="subcellular location">
    <subcellularLocation>
        <location evidence="1 6">Cell membrane</location>
        <topology evidence="1 6">Multi-pass membrane protein</topology>
    </subcellularLocation>
</comment>
<dbReference type="PIRSF" id="PIRSF018968">
    <property type="entry name" value="ABC_permease_BceB"/>
    <property type="match status" value="1"/>
</dbReference>
<dbReference type="EMBL" id="BMOS01000006">
    <property type="protein sequence ID" value="GGN54558.1"/>
    <property type="molecule type" value="Genomic_DNA"/>
</dbReference>
<sequence>MTVFELALRSMRQNVKHYYLYFFALNFSMSLYFVFTSLQHDQAVQNMTYPSVDFFAGFQIAGVMLIIIVGIFSISANGIFLRRRSREIGLYQLIGLSKGWVARYLIIENILIGLGALLAAIIFGALISRLFVLILLNLLDLEGIVEIGFSVPAALKTLMVYLLIIVITSIQMIWRLYRSTLIDLFQADKRPDLDKPPKAVTSAIFALLGLALIGYGYELSGHINKQLFVNALLMLGSIVAGTFLLFRITIRWCFYQFRKHKDGHLGLTNSLSVAPLMHHTKANANSLTLITLLSAMTITMISMAYSFYYSVEQETRRDLPYDFMFENERQEAQSFKKDLEKEGIDVKHHVVEAVLTMGTILNPNDESDKFEESLLWLPAEQLKQTGADINIPPDGEVILYNAGASLAGDLDEQSKRYPTKIELEQHGQTVMYTLRTLMERNIMNLDAPGNQLLVSEATMDEIAKEMAGTPDYKKIRFDTYQVPDKEELSKASSLYNAKYVSDDQLTYDFYTQYKEVLQTTGLLIFIAAFLGLVFLISTGSILYFKQMTEAEQEKQSFKTLRQLGFDVNMIMKGIIRKQAIVFLLPLTIGMLHSIFAIKAASFMIRSNTMFPASIAMTIYTVIYFVFALLTIRYYRNIVKTLCHNHHL</sequence>
<comment type="similarity">
    <text evidence="6">Belongs to the ABC-4 integral membrane protein family.</text>
</comment>
<feature type="transmembrane region" description="Helical" evidence="6">
    <location>
        <begin position="110"/>
        <end position="138"/>
    </location>
</feature>
<keyword evidence="5 6" id="KW-0472">Membrane</keyword>
<dbReference type="Pfam" id="PF02687">
    <property type="entry name" value="FtsX"/>
    <property type="match status" value="2"/>
</dbReference>
<keyword evidence="9" id="KW-1185">Reference proteome</keyword>
<evidence type="ECO:0000256" key="4">
    <source>
        <dbReference type="ARBA" id="ARBA00022989"/>
    </source>
</evidence>
<dbReference type="Proteomes" id="UP000624041">
    <property type="component" value="Unassembled WGS sequence"/>
</dbReference>
<comment type="caution">
    <text evidence="8">The sequence shown here is derived from an EMBL/GenBank/DDBJ whole genome shotgun (WGS) entry which is preliminary data.</text>
</comment>
<reference evidence="8" key="2">
    <citation type="submission" date="2020-09" db="EMBL/GenBank/DDBJ databases">
        <authorList>
            <person name="Sun Q."/>
            <person name="Ohkuma M."/>
        </authorList>
    </citation>
    <scope>NUCLEOTIDE SEQUENCE</scope>
    <source>
        <strain evidence="8">JCM 17251</strain>
    </source>
</reference>
<dbReference type="PANTHER" id="PTHR46795">
    <property type="entry name" value="ABC TRANSPORTER PERMEASE-RELATED-RELATED"/>
    <property type="match status" value="1"/>
</dbReference>
<name>A0A918D0F5_9BACI</name>
<evidence type="ECO:0000256" key="5">
    <source>
        <dbReference type="ARBA" id="ARBA00023136"/>
    </source>
</evidence>
<gene>
    <name evidence="8" type="ORF">GCM10007971_12440</name>
</gene>
<feature type="transmembrane region" description="Helical" evidence="6">
    <location>
        <begin position="158"/>
        <end position="177"/>
    </location>
</feature>
<dbReference type="GO" id="GO:0005886">
    <property type="term" value="C:plasma membrane"/>
    <property type="evidence" value="ECO:0007669"/>
    <property type="project" value="UniProtKB-SubCell"/>
</dbReference>
<dbReference type="InterPro" id="IPR027022">
    <property type="entry name" value="ABC_permease_BceB-typ"/>
</dbReference>
<feature type="transmembrane region" description="Helical" evidence="6">
    <location>
        <begin position="287"/>
        <end position="308"/>
    </location>
</feature>
<evidence type="ECO:0000313" key="9">
    <source>
        <dbReference type="Proteomes" id="UP000624041"/>
    </source>
</evidence>
<feature type="transmembrane region" description="Helical" evidence="6">
    <location>
        <begin position="229"/>
        <end position="250"/>
    </location>
</feature>
<keyword evidence="6" id="KW-0813">Transport</keyword>
<dbReference type="InterPro" id="IPR052536">
    <property type="entry name" value="ABC-4_Integral_Memb_Prot"/>
</dbReference>
<feature type="transmembrane region" description="Helical" evidence="6">
    <location>
        <begin position="55"/>
        <end position="81"/>
    </location>
</feature>
<feature type="domain" description="ABC3 transporter permease C-terminal" evidence="7">
    <location>
        <begin position="529"/>
        <end position="630"/>
    </location>
</feature>
<dbReference type="PANTHER" id="PTHR46795:SF3">
    <property type="entry name" value="ABC TRANSPORTER PERMEASE"/>
    <property type="match status" value="1"/>
</dbReference>
<proteinExistence type="inferred from homology"/>
<feature type="transmembrane region" description="Helical" evidence="6">
    <location>
        <begin position="610"/>
        <end position="631"/>
    </location>
</feature>
<evidence type="ECO:0000256" key="3">
    <source>
        <dbReference type="ARBA" id="ARBA00022692"/>
    </source>
</evidence>
<evidence type="ECO:0000313" key="8">
    <source>
        <dbReference type="EMBL" id="GGN54558.1"/>
    </source>
</evidence>